<proteinExistence type="inferred from homology"/>
<comment type="similarity">
    <text evidence="1">Belongs to the bacterial secretin family.</text>
</comment>
<dbReference type="PRINTS" id="PR00811">
    <property type="entry name" value="BCTERIALGSPD"/>
</dbReference>
<dbReference type="PATRIC" id="fig|1261556.5.peg.297"/>
<evidence type="ECO:0000313" key="4">
    <source>
        <dbReference type="EMBL" id="SCB03104.1"/>
    </source>
</evidence>
<dbReference type="EMBL" id="LT604072">
    <property type="protein sequence ID" value="SCB03104.1"/>
    <property type="molecule type" value="Genomic_DNA"/>
</dbReference>
<dbReference type="InterPro" id="IPR004846">
    <property type="entry name" value="T2SS/T3SS_dom"/>
</dbReference>
<dbReference type="InterPro" id="IPR032789">
    <property type="entry name" value="T2SS-T3SS_pil_N"/>
</dbReference>
<organism evidence="4 5">
    <name type="scientific">Xanthomonas translucens pv. translucens DSM 18974</name>
    <dbReference type="NCBI Taxonomy" id="1261556"/>
    <lineage>
        <taxon>Bacteria</taxon>
        <taxon>Pseudomonadati</taxon>
        <taxon>Pseudomonadota</taxon>
        <taxon>Gammaproteobacteria</taxon>
        <taxon>Lysobacterales</taxon>
        <taxon>Lysobacteraceae</taxon>
        <taxon>Xanthomonas</taxon>
        <taxon>Xanthomonas translucens group</taxon>
    </lineage>
</organism>
<dbReference type="PANTHER" id="PTHR30332">
    <property type="entry name" value="PROBABLE GENERAL SECRETION PATHWAY PROTEIN D"/>
    <property type="match status" value="1"/>
</dbReference>
<dbReference type="PANTHER" id="PTHR30332:SF17">
    <property type="entry name" value="TYPE IV PILIATION SYSTEM PROTEIN DR_0774-RELATED"/>
    <property type="match status" value="1"/>
</dbReference>
<protein>
    <submittedName>
        <fullName evidence="4">Conserved hypothetical secreted protein</fullName>
    </submittedName>
</protein>
<dbReference type="InterPro" id="IPR050810">
    <property type="entry name" value="Bact_Secretion_Sys_Channel"/>
</dbReference>
<gene>
    <name evidence="4" type="ORF">BN444_03467</name>
</gene>
<reference evidence="5" key="1">
    <citation type="submission" date="2016-07" db="EMBL/GenBank/DDBJ databases">
        <authorList>
            <person name="Jaenicke Sebastian"/>
        </authorList>
    </citation>
    <scope>NUCLEOTIDE SEQUENCE [LARGE SCALE GENOMIC DNA]</scope>
</reference>
<dbReference type="Proteomes" id="UP000093071">
    <property type="component" value="Chromosome I"/>
</dbReference>
<evidence type="ECO:0000256" key="1">
    <source>
        <dbReference type="RuleBase" id="RU004003"/>
    </source>
</evidence>
<accession>A0A1C3TIM9</accession>
<dbReference type="Pfam" id="PF13629">
    <property type="entry name" value="T2SS-T3SS_pil_N"/>
    <property type="match status" value="1"/>
</dbReference>
<dbReference type="AlphaFoldDB" id="A0A1C3TIM9"/>
<evidence type="ECO:0000313" key="5">
    <source>
        <dbReference type="Proteomes" id="UP000093071"/>
    </source>
</evidence>
<evidence type="ECO:0000259" key="3">
    <source>
        <dbReference type="Pfam" id="PF13629"/>
    </source>
</evidence>
<dbReference type="GO" id="GO:0015627">
    <property type="term" value="C:type II protein secretion system complex"/>
    <property type="evidence" value="ECO:0007669"/>
    <property type="project" value="TreeGrafter"/>
</dbReference>
<evidence type="ECO:0000259" key="2">
    <source>
        <dbReference type="Pfam" id="PF00263"/>
    </source>
</evidence>
<feature type="domain" description="Pilus formation protein N-terminal" evidence="3">
    <location>
        <begin position="121"/>
        <end position="182"/>
    </location>
</feature>
<sequence>MTQATRRRRSKAGTSAPWLAGLLLAVIGGWNASAQQAATSAAATRPAGQSTAAAAGQTTEIPSAEQAQLMAQGRQVDQLKQAAESPIQELGNSGSTAGGGVALAGDRKPSIAPLIQPSQSIYAGEAVVRRVPGALRRIAVGDGEVLSVFSVGKSELVMIGTKPGDTNVHLWMSDGSQRDVNVTVSGSKSEGAADTVRELLGNTPGVTVRAIGANVVISGNDIDAATTAKIQALQKIYPQVLNFAGADPVGMRPMVQMDVSIMEFNKNAVEDLGIRWDSTIDGPIGGLIRDVTTNNYFRVLPQDNQTFQDIKDRLPTKLPGPQGYFGIATTIASKINLLMSRGKAWVLAQPKLSAKSGSNATFLVGGEVPIVVPSVLGQTQIEYKEYGIRLNINPTVNSSNQVNTSIMAEVSRIDPSVSVQGVPGFLTRRVETELNVNAGQTIVISGLLDREASKAVDKMPLLGDIPILGKLFRSDGFRGNKTELVVFVTPRIVSPTSPENLQDLRRGDAIEKALQDDINPRQDKLIK</sequence>
<dbReference type="GO" id="GO:0009306">
    <property type="term" value="P:protein secretion"/>
    <property type="evidence" value="ECO:0007669"/>
    <property type="project" value="InterPro"/>
</dbReference>
<dbReference type="InterPro" id="IPR001775">
    <property type="entry name" value="GspD/PilQ"/>
</dbReference>
<name>A0A1C3TIM9_XANCT</name>
<dbReference type="Pfam" id="PF00263">
    <property type="entry name" value="Secretin"/>
    <property type="match status" value="1"/>
</dbReference>
<feature type="domain" description="Type II/III secretion system secretin-like" evidence="2">
    <location>
        <begin position="338"/>
        <end position="493"/>
    </location>
</feature>